<feature type="compositionally biased region" description="Acidic residues" evidence="1">
    <location>
        <begin position="22"/>
        <end position="36"/>
    </location>
</feature>
<reference evidence="2 3" key="1">
    <citation type="submission" date="2019-03" db="EMBL/GenBank/DDBJ databases">
        <title>First draft genome of Liparis tanakae, snailfish: a comprehensive survey of snailfish specific genes.</title>
        <authorList>
            <person name="Kim W."/>
            <person name="Song I."/>
            <person name="Jeong J.-H."/>
            <person name="Kim D."/>
            <person name="Kim S."/>
            <person name="Ryu S."/>
            <person name="Song J.Y."/>
            <person name="Lee S.K."/>
        </authorList>
    </citation>
    <scope>NUCLEOTIDE SEQUENCE [LARGE SCALE GENOMIC DNA]</scope>
    <source>
        <tissue evidence="2">Muscle</tissue>
    </source>
</reference>
<evidence type="ECO:0000256" key="1">
    <source>
        <dbReference type="SAM" id="MobiDB-lite"/>
    </source>
</evidence>
<dbReference type="Proteomes" id="UP000314294">
    <property type="component" value="Unassembled WGS sequence"/>
</dbReference>
<comment type="caution">
    <text evidence="2">The sequence shown here is derived from an EMBL/GenBank/DDBJ whole genome shotgun (WGS) entry which is preliminary data.</text>
</comment>
<evidence type="ECO:0000313" key="3">
    <source>
        <dbReference type="Proteomes" id="UP000314294"/>
    </source>
</evidence>
<gene>
    <name evidence="2" type="ORF">EYF80_037269</name>
</gene>
<feature type="region of interest" description="Disordered" evidence="1">
    <location>
        <begin position="16"/>
        <end position="84"/>
    </location>
</feature>
<dbReference type="EMBL" id="SRLO01000544">
    <property type="protein sequence ID" value="TNN52502.1"/>
    <property type="molecule type" value="Genomic_DNA"/>
</dbReference>
<name>A0A4Z2GIH6_9TELE</name>
<proteinExistence type="predicted"/>
<keyword evidence="3" id="KW-1185">Reference proteome</keyword>
<sequence>MREECVVLCASVRRAALKTSEKEEEEEEEKEEEEEEGGRAEGGVTPPETGCSERPMARVHAAQSGRDREEKGRAIAPPAATPAGSLSWCRCAAVRTATAAVPNDRLRWALQFHARGERAGFVLHLLECHNAAVMV</sequence>
<dbReference type="AlphaFoldDB" id="A0A4Z2GIH6"/>
<organism evidence="2 3">
    <name type="scientific">Liparis tanakae</name>
    <name type="common">Tanaka's snailfish</name>
    <dbReference type="NCBI Taxonomy" id="230148"/>
    <lineage>
        <taxon>Eukaryota</taxon>
        <taxon>Metazoa</taxon>
        <taxon>Chordata</taxon>
        <taxon>Craniata</taxon>
        <taxon>Vertebrata</taxon>
        <taxon>Euteleostomi</taxon>
        <taxon>Actinopterygii</taxon>
        <taxon>Neopterygii</taxon>
        <taxon>Teleostei</taxon>
        <taxon>Neoteleostei</taxon>
        <taxon>Acanthomorphata</taxon>
        <taxon>Eupercaria</taxon>
        <taxon>Perciformes</taxon>
        <taxon>Cottioidei</taxon>
        <taxon>Cottales</taxon>
        <taxon>Liparidae</taxon>
        <taxon>Liparis</taxon>
    </lineage>
</organism>
<evidence type="ECO:0000313" key="2">
    <source>
        <dbReference type="EMBL" id="TNN52502.1"/>
    </source>
</evidence>
<protein>
    <submittedName>
        <fullName evidence="2">Uncharacterized protein</fullName>
    </submittedName>
</protein>
<accession>A0A4Z2GIH6</accession>